<feature type="region of interest" description="Disordered" evidence="1">
    <location>
        <begin position="77"/>
        <end position="97"/>
    </location>
</feature>
<keyword evidence="3" id="KW-1185">Reference proteome</keyword>
<proteinExistence type="predicted"/>
<protein>
    <submittedName>
        <fullName evidence="2">Uncharacterized protein</fullName>
    </submittedName>
</protein>
<dbReference type="NCBIfam" id="NF046112">
    <property type="entry name" value="MSMEG_6209_Nter"/>
    <property type="match status" value="1"/>
</dbReference>
<evidence type="ECO:0000313" key="2">
    <source>
        <dbReference type="EMBL" id="GCL65298.1"/>
    </source>
</evidence>
<dbReference type="Gene3D" id="1.10.8.1060">
    <property type="entry name" value="Corynebacterium glutamicum thioredoxin-dependent arsenate reductase, N-terminal domain"/>
    <property type="match status" value="1"/>
</dbReference>
<organism evidence="2 3">
    <name type="scientific">Pseudaquabacterium pictum</name>
    <dbReference type="NCBI Taxonomy" id="2315236"/>
    <lineage>
        <taxon>Bacteria</taxon>
        <taxon>Pseudomonadati</taxon>
        <taxon>Pseudomonadota</taxon>
        <taxon>Betaproteobacteria</taxon>
        <taxon>Burkholderiales</taxon>
        <taxon>Sphaerotilaceae</taxon>
        <taxon>Pseudaquabacterium</taxon>
    </lineage>
</organism>
<reference evidence="3" key="1">
    <citation type="submission" date="2019-03" db="EMBL/GenBank/DDBJ databases">
        <title>Aquabacterium pictum sp.nov., the first bacteriochlorophyll a-containing freshwater bacterium in the genus Aquabacterium of the class Betaproteobacteria.</title>
        <authorList>
            <person name="Hirose S."/>
            <person name="Tank M."/>
            <person name="Hara E."/>
            <person name="Tamaki H."/>
            <person name="Takaichi S."/>
            <person name="Haruta S."/>
            <person name="Hanada S."/>
        </authorList>
    </citation>
    <scope>NUCLEOTIDE SEQUENCE [LARGE SCALE GENOMIC DNA]</scope>
    <source>
        <strain evidence="3">W35</strain>
    </source>
</reference>
<dbReference type="AlphaFoldDB" id="A0A480B2P1"/>
<evidence type="ECO:0000313" key="3">
    <source>
        <dbReference type="Proteomes" id="UP000301751"/>
    </source>
</evidence>
<accession>A0A480B2P1</accession>
<comment type="caution">
    <text evidence="2">The sequence shown here is derived from an EMBL/GenBank/DDBJ whole genome shotgun (WGS) entry which is preliminary data.</text>
</comment>
<sequence>MQPEPVRAGPAVAPPAMALELGPVVTKLSTSLGGAVPVERIEQVLRDLLEQEFSEARVTSFLPIFLHRYAIETLRHGPTGDAQGGLPAAIGTGRAHG</sequence>
<name>A0A480B2P1_9BURK</name>
<evidence type="ECO:0000256" key="1">
    <source>
        <dbReference type="SAM" id="MobiDB-lite"/>
    </source>
</evidence>
<dbReference type="Proteomes" id="UP000301751">
    <property type="component" value="Unassembled WGS sequence"/>
</dbReference>
<gene>
    <name evidence="2" type="ORF">AQPW35_43790</name>
</gene>
<dbReference type="EMBL" id="BJCL01000015">
    <property type="protein sequence ID" value="GCL65298.1"/>
    <property type="molecule type" value="Genomic_DNA"/>
</dbReference>